<reference evidence="2 3" key="1">
    <citation type="submission" date="2023-07" db="EMBL/GenBank/DDBJ databases">
        <title>Sorghum-associated microbial communities from plants grown in Nebraska, USA.</title>
        <authorList>
            <person name="Schachtman D."/>
        </authorList>
    </citation>
    <scope>NUCLEOTIDE SEQUENCE [LARGE SCALE GENOMIC DNA]</scope>
    <source>
        <strain evidence="2 3">4129</strain>
    </source>
</reference>
<proteinExistence type="predicted"/>
<gene>
    <name evidence="2" type="ORF">J2W48_003000</name>
</gene>
<keyword evidence="1" id="KW-0812">Transmembrane</keyword>
<sequence length="263" mass="29793">MKKKKSFLILAELSVLVMNPFNYKITNRLNKILFIGLLLFTSNGYCCINCNKELQQAISDSFFTNIFIMFSAFIVLTLIIVALIYLSVRNYNLDSNSDIAASKITSVPLVTAAIVVGIGIGGFADGIVLHQILQWHEMLSNKFPPDTVLQKSVNMFWDGIFHLFTLLSTIVGIYVLWKVLRKINTNTSGYLLTGGMLAGWGVFNLVEGIINHQTLEMHNVRELTTNKELWNYGFLFFGILLLLFGWLIIRKEYLSSGYNVEIK</sequence>
<accession>A0ABU1Y9Z4</accession>
<feature type="transmembrane region" description="Helical" evidence="1">
    <location>
        <begin position="155"/>
        <end position="177"/>
    </location>
</feature>
<organism evidence="2 3">
    <name type="scientific">Flavobacterium piscis</name>
    <dbReference type="NCBI Taxonomy" id="1114874"/>
    <lineage>
        <taxon>Bacteria</taxon>
        <taxon>Pseudomonadati</taxon>
        <taxon>Bacteroidota</taxon>
        <taxon>Flavobacteriia</taxon>
        <taxon>Flavobacteriales</taxon>
        <taxon>Flavobacteriaceae</taxon>
        <taxon>Flavobacterium</taxon>
    </lineage>
</organism>
<protein>
    <submittedName>
        <fullName evidence="2">Membrane protein</fullName>
    </submittedName>
</protein>
<feature type="transmembrane region" description="Helical" evidence="1">
    <location>
        <begin position="189"/>
        <end position="210"/>
    </location>
</feature>
<feature type="transmembrane region" description="Helical" evidence="1">
    <location>
        <begin position="62"/>
        <end position="88"/>
    </location>
</feature>
<keyword evidence="3" id="KW-1185">Reference proteome</keyword>
<comment type="caution">
    <text evidence="2">The sequence shown here is derived from an EMBL/GenBank/DDBJ whole genome shotgun (WGS) entry which is preliminary data.</text>
</comment>
<dbReference type="RefSeq" id="WP_310282393.1">
    <property type="nucleotide sequence ID" value="NZ_JAVDWQ010000010.1"/>
</dbReference>
<evidence type="ECO:0000313" key="3">
    <source>
        <dbReference type="Proteomes" id="UP001269081"/>
    </source>
</evidence>
<feature type="transmembrane region" description="Helical" evidence="1">
    <location>
        <begin position="230"/>
        <end position="249"/>
    </location>
</feature>
<evidence type="ECO:0000256" key="1">
    <source>
        <dbReference type="SAM" id="Phobius"/>
    </source>
</evidence>
<keyword evidence="1" id="KW-1133">Transmembrane helix</keyword>
<keyword evidence="1" id="KW-0472">Membrane</keyword>
<dbReference type="InterPro" id="IPR018719">
    <property type="entry name" value="DUF2243_membrane"/>
</dbReference>
<feature type="transmembrane region" description="Helical" evidence="1">
    <location>
        <begin position="109"/>
        <end position="135"/>
    </location>
</feature>
<dbReference type="Proteomes" id="UP001269081">
    <property type="component" value="Unassembled WGS sequence"/>
</dbReference>
<evidence type="ECO:0000313" key="2">
    <source>
        <dbReference type="EMBL" id="MDR7211049.1"/>
    </source>
</evidence>
<dbReference type="EMBL" id="JAVDWQ010000010">
    <property type="protein sequence ID" value="MDR7211049.1"/>
    <property type="molecule type" value="Genomic_DNA"/>
</dbReference>
<name>A0ABU1Y9Z4_9FLAO</name>
<dbReference type="Pfam" id="PF10002">
    <property type="entry name" value="DUF2243"/>
    <property type="match status" value="1"/>
</dbReference>